<evidence type="ECO:0000313" key="2">
    <source>
        <dbReference type="Proteomes" id="UP000299102"/>
    </source>
</evidence>
<sequence length="200" mass="21598">MSSSLLTDEISACVITFVRGPRDASRVRACPDIFFVRVSNSKKKQIVVISVSVETSLVAFRSISARERFDCAVTISPDYRKHRGVASSGHGRAAPSARGPASYVLAVYPLAVIANRPVLMRSAGDTCRRAPASSGRGAGAGVLLLQPARCRCLSVICPVCVSTAGVLAVRFVCEVVNSKEYNYLLTFTLTMNDRQSYKYI</sequence>
<protein>
    <submittedName>
        <fullName evidence="1">Uncharacterized protein</fullName>
    </submittedName>
</protein>
<evidence type="ECO:0000313" key="1">
    <source>
        <dbReference type="EMBL" id="GBP23434.1"/>
    </source>
</evidence>
<dbReference type="Proteomes" id="UP000299102">
    <property type="component" value="Unassembled WGS sequence"/>
</dbReference>
<reference evidence="1 2" key="1">
    <citation type="journal article" date="2019" name="Commun. Biol.">
        <title>The bagworm genome reveals a unique fibroin gene that provides high tensile strength.</title>
        <authorList>
            <person name="Kono N."/>
            <person name="Nakamura H."/>
            <person name="Ohtoshi R."/>
            <person name="Tomita M."/>
            <person name="Numata K."/>
            <person name="Arakawa K."/>
        </authorList>
    </citation>
    <scope>NUCLEOTIDE SEQUENCE [LARGE SCALE GENOMIC DNA]</scope>
</reference>
<accession>A0A4C1UBW7</accession>
<comment type="caution">
    <text evidence="1">The sequence shown here is derived from an EMBL/GenBank/DDBJ whole genome shotgun (WGS) entry which is preliminary data.</text>
</comment>
<gene>
    <name evidence="1" type="ORF">EVAR_22293_1</name>
</gene>
<name>A0A4C1UBW7_EUMVA</name>
<organism evidence="1 2">
    <name type="scientific">Eumeta variegata</name>
    <name type="common">Bagworm moth</name>
    <name type="synonym">Eumeta japonica</name>
    <dbReference type="NCBI Taxonomy" id="151549"/>
    <lineage>
        <taxon>Eukaryota</taxon>
        <taxon>Metazoa</taxon>
        <taxon>Ecdysozoa</taxon>
        <taxon>Arthropoda</taxon>
        <taxon>Hexapoda</taxon>
        <taxon>Insecta</taxon>
        <taxon>Pterygota</taxon>
        <taxon>Neoptera</taxon>
        <taxon>Endopterygota</taxon>
        <taxon>Lepidoptera</taxon>
        <taxon>Glossata</taxon>
        <taxon>Ditrysia</taxon>
        <taxon>Tineoidea</taxon>
        <taxon>Psychidae</taxon>
        <taxon>Oiketicinae</taxon>
        <taxon>Eumeta</taxon>
    </lineage>
</organism>
<proteinExistence type="predicted"/>
<keyword evidence="2" id="KW-1185">Reference proteome</keyword>
<dbReference type="EMBL" id="BGZK01000150">
    <property type="protein sequence ID" value="GBP23434.1"/>
    <property type="molecule type" value="Genomic_DNA"/>
</dbReference>
<dbReference type="AlphaFoldDB" id="A0A4C1UBW7"/>